<dbReference type="Pfam" id="PF08351">
    <property type="entry name" value="TmcA_N"/>
    <property type="match status" value="1"/>
</dbReference>
<evidence type="ECO:0000313" key="3">
    <source>
        <dbReference type="Proteomes" id="UP001157418"/>
    </source>
</evidence>
<accession>A0AAU9M372</accession>
<dbReference type="Gene3D" id="3.40.50.11040">
    <property type="match status" value="1"/>
</dbReference>
<comment type="caution">
    <text evidence="2">The sequence shown here is derived from an EMBL/GenBank/DDBJ whole genome shotgun (WGS) entry which is preliminary data.</text>
</comment>
<evidence type="ECO:0000313" key="2">
    <source>
        <dbReference type="EMBL" id="CAH1420575.1"/>
    </source>
</evidence>
<dbReference type="GO" id="GO:1990883">
    <property type="term" value="F:18S rRNA cytidine N-acetyltransferase activity"/>
    <property type="evidence" value="ECO:0007669"/>
    <property type="project" value="TreeGrafter"/>
</dbReference>
<name>A0AAU9M372_9ASTR</name>
<dbReference type="Proteomes" id="UP001157418">
    <property type="component" value="Unassembled WGS sequence"/>
</dbReference>
<dbReference type="AlphaFoldDB" id="A0AAU9M372"/>
<dbReference type="InterPro" id="IPR013562">
    <property type="entry name" value="TmcA/NAT10_N"/>
</dbReference>
<gene>
    <name evidence="2" type="ORF">LVIROSA_LOCUS8027</name>
</gene>
<reference evidence="2 3" key="1">
    <citation type="submission" date="2022-01" db="EMBL/GenBank/DDBJ databases">
        <authorList>
            <person name="Xiong W."/>
            <person name="Schranz E."/>
        </authorList>
    </citation>
    <scope>NUCLEOTIDE SEQUENCE [LARGE SCALE GENOMIC DNA]</scope>
</reference>
<sequence length="310" mass="35968">MYGPFSYVKAGVYGPFCYLKIPQPQVRFNIEASKPNRMMMNTLIKKVKADERTRAIIRNGLEIGQRSIFVISGDKPHDQIAKLYFIIREEEGNRDLVSKEVVWCYEDKLELRSRKKMAKQVECLRRHGILDLEKCPPFSFFLEFAPITPCWYEDSERILGNNTFGMCVFQDFEVLTPNLLATTIQTVDVGGLVILLIPSWERFITESHSWAVDEHVLLSLASCRLYKVIDDKLNVLPISSQPQPPHIEEDFTRQMSRLMIHQGEPYINPLDPTQHQLLVNMGPLHPSMRMTTSPYHHHHHHDIVKCLLLK</sequence>
<dbReference type="GO" id="GO:0030686">
    <property type="term" value="C:90S preribosome"/>
    <property type="evidence" value="ECO:0007669"/>
    <property type="project" value="TreeGrafter"/>
</dbReference>
<evidence type="ECO:0000259" key="1">
    <source>
        <dbReference type="Pfam" id="PF08351"/>
    </source>
</evidence>
<dbReference type="GO" id="GO:0005730">
    <property type="term" value="C:nucleolus"/>
    <property type="evidence" value="ECO:0007669"/>
    <property type="project" value="TreeGrafter"/>
</dbReference>
<feature type="domain" description="TmcA/NAT10 N-terminal" evidence="1">
    <location>
        <begin position="51"/>
        <end position="204"/>
    </location>
</feature>
<dbReference type="InterPro" id="IPR032672">
    <property type="entry name" value="TmcA/NAT10/Kre33"/>
</dbReference>
<keyword evidence="3" id="KW-1185">Reference proteome</keyword>
<dbReference type="GO" id="GO:1904812">
    <property type="term" value="P:rRNA acetylation involved in maturation of SSU-rRNA"/>
    <property type="evidence" value="ECO:0007669"/>
    <property type="project" value="TreeGrafter"/>
</dbReference>
<protein>
    <recommendedName>
        <fullName evidence="1">TmcA/NAT10 N-terminal domain-containing protein</fullName>
    </recommendedName>
</protein>
<organism evidence="2 3">
    <name type="scientific">Lactuca virosa</name>
    <dbReference type="NCBI Taxonomy" id="75947"/>
    <lineage>
        <taxon>Eukaryota</taxon>
        <taxon>Viridiplantae</taxon>
        <taxon>Streptophyta</taxon>
        <taxon>Embryophyta</taxon>
        <taxon>Tracheophyta</taxon>
        <taxon>Spermatophyta</taxon>
        <taxon>Magnoliopsida</taxon>
        <taxon>eudicotyledons</taxon>
        <taxon>Gunneridae</taxon>
        <taxon>Pentapetalae</taxon>
        <taxon>asterids</taxon>
        <taxon>campanulids</taxon>
        <taxon>Asterales</taxon>
        <taxon>Asteraceae</taxon>
        <taxon>Cichorioideae</taxon>
        <taxon>Cichorieae</taxon>
        <taxon>Lactucinae</taxon>
        <taxon>Lactuca</taxon>
    </lineage>
</organism>
<dbReference type="EMBL" id="CAKMRJ010001112">
    <property type="protein sequence ID" value="CAH1420575.1"/>
    <property type="molecule type" value="Genomic_DNA"/>
</dbReference>
<dbReference type="PANTHER" id="PTHR10925">
    <property type="entry name" value="N-ACETYLTRANSFERASE 10"/>
    <property type="match status" value="1"/>
</dbReference>
<dbReference type="GO" id="GO:0000049">
    <property type="term" value="F:tRNA binding"/>
    <property type="evidence" value="ECO:0007669"/>
    <property type="project" value="TreeGrafter"/>
</dbReference>
<proteinExistence type="predicted"/>
<dbReference type="PANTHER" id="PTHR10925:SF5">
    <property type="entry name" value="RNA CYTIDINE ACETYLTRANSFERASE"/>
    <property type="match status" value="1"/>
</dbReference>